<dbReference type="RefSeq" id="WP_232317547.1">
    <property type="nucleotide sequence ID" value="NZ_JARMAB010000004.1"/>
</dbReference>
<sequence length="94" mass="10896">MFSPYYPSILVVMMVIYHREEGESMQHPMITEIEKSGYPNMIDQPEHNGIDYFGDGIFTGDSIVEDTDTGEIILLENLEDYLIEIRGFKFIRAE</sequence>
<dbReference type="EMBL" id="JARMAB010000004">
    <property type="protein sequence ID" value="MED1201979.1"/>
    <property type="molecule type" value="Genomic_DNA"/>
</dbReference>
<proteinExistence type="predicted"/>
<organism evidence="1 2">
    <name type="scientific">Heyndrickxia acidicola</name>
    <dbReference type="NCBI Taxonomy" id="209389"/>
    <lineage>
        <taxon>Bacteria</taxon>
        <taxon>Bacillati</taxon>
        <taxon>Bacillota</taxon>
        <taxon>Bacilli</taxon>
        <taxon>Bacillales</taxon>
        <taxon>Bacillaceae</taxon>
        <taxon>Heyndrickxia</taxon>
    </lineage>
</organism>
<dbReference type="Pfam" id="PF09466">
    <property type="entry name" value="Yqai"/>
    <property type="match status" value="1"/>
</dbReference>
<reference evidence="1 2" key="1">
    <citation type="submission" date="2023-03" db="EMBL/GenBank/DDBJ databases">
        <title>Bacillus Genome Sequencing.</title>
        <authorList>
            <person name="Dunlap C."/>
        </authorList>
    </citation>
    <scope>NUCLEOTIDE SEQUENCE [LARGE SCALE GENOMIC DNA]</scope>
    <source>
        <strain evidence="1 2">B-23453</strain>
    </source>
</reference>
<gene>
    <name evidence="1" type="ORF">P4T90_02610</name>
</gene>
<keyword evidence="2" id="KW-1185">Reference proteome</keyword>
<protein>
    <submittedName>
        <fullName evidence="1">Uncharacterized protein</fullName>
    </submittedName>
</protein>
<dbReference type="InterPro" id="IPR023118">
    <property type="entry name" value="YqaI_dom_sf"/>
</dbReference>
<evidence type="ECO:0000313" key="2">
    <source>
        <dbReference type="Proteomes" id="UP001341444"/>
    </source>
</evidence>
<name>A0ABU6MBC8_9BACI</name>
<comment type="caution">
    <text evidence="1">The sequence shown here is derived from an EMBL/GenBank/DDBJ whole genome shotgun (WGS) entry which is preliminary data.</text>
</comment>
<dbReference type="InterPro" id="IPR018474">
    <property type="entry name" value="Uncharacterised_Yqai"/>
</dbReference>
<evidence type="ECO:0000313" key="1">
    <source>
        <dbReference type="EMBL" id="MED1201979.1"/>
    </source>
</evidence>
<dbReference type="SUPFAM" id="SSF160713">
    <property type="entry name" value="YqaI-like"/>
    <property type="match status" value="1"/>
</dbReference>
<dbReference type="Gene3D" id="3.30.40.30">
    <property type="entry name" value="YqaI domain"/>
    <property type="match status" value="1"/>
</dbReference>
<dbReference type="Proteomes" id="UP001341444">
    <property type="component" value="Unassembled WGS sequence"/>
</dbReference>
<accession>A0ABU6MBC8</accession>